<dbReference type="InterPro" id="IPR037185">
    <property type="entry name" value="EmrE-like"/>
</dbReference>
<sequence length="305" mass="33403">MENSTKKIISAFVALIVLTIIWGYNWVVMKSALQYAGPFQFAALRVFFGAVVLFVVIYATKRPLGLKEFPTMLVLGLLQTVGFTGLLIWALVEGGAGKTAVLTYTMPFWVMLFAWPMLGEKVQGWQWLAVISAVFGMLLIFDPLHIKADGFSMFLAIISGVSWALSAIISKKLHQRSPHLDLLNLTAWPMLLGSVPMLAIAFVVPAQPIQWTGYFIGSVLFNVFLSGALAWLLWLYALQILPAGVASMASMLAPVIGVLAAWIQLNEVPNRMELIGMVLIALSLVIISFVSIKKHAPVDPAIGQE</sequence>
<dbReference type="SUPFAM" id="SSF103481">
    <property type="entry name" value="Multidrug resistance efflux transporter EmrE"/>
    <property type="match status" value="2"/>
</dbReference>
<feature type="domain" description="EamA" evidence="7">
    <location>
        <begin position="152"/>
        <end position="288"/>
    </location>
</feature>
<proteinExistence type="predicted"/>
<keyword evidence="4 6" id="KW-1133">Transmembrane helix</keyword>
<evidence type="ECO:0000313" key="9">
    <source>
        <dbReference type="Proteomes" id="UP000297706"/>
    </source>
</evidence>
<evidence type="ECO:0000259" key="7">
    <source>
        <dbReference type="Pfam" id="PF00892"/>
    </source>
</evidence>
<dbReference type="PANTHER" id="PTHR32322">
    <property type="entry name" value="INNER MEMBRANE TRANSPORTER"/>
    <property type="match status" value="1"/>
</dbReference>
<dbReference type="GO" id="GO:0005886">
    <property type="term" value="C:plasma membrane"/>
    <property type="evidence" value="ECO:0007669"/>
    <property type="project" value="UniProtKB-SubCell"/>
</dbReference>
<feature type="transmembrane region" description="Helical" evidence="6">
    <location>
        <begin position="240"/>
        <end position="262"/>
    </location>
</feature>
<evidence type="ECO:0000256" key="2">
    <source>
        <dbReference type="ARBA" id="ARBA00022475"/>
    </source>
</evidence>
<feature type="transmembrane region" description="Helical" evidence="6">
    <location>
        <begin position="39"/>
        <end position="60"/>
    </location>
</feature>
<dbReference type="InterPro" id="IPR000620">
    <property type="entry name" value="EamA_dom"/>
</dbReference>
<dbReference type="Proteomes" id="UP000297706">
    <property type="component" value="Unassembled WGS sequence"/>
</dbReference>
<evidence type="ECO:0000256" key="6">
    <source>
        <dbReference type="SAM" id="Phobius"/>
    </source>
</evidence>
<dbReference type="AlphaFoldDB" id="A0A4Y9VN44"/>
<feature type="transmembrane region" description="Helical" evidence="6">
    <location>
        <begin position="125"/>
        <end position="144"/>
    </location>
</feature>
<name>A0A4Y9VN44_9PROT</name>
<dbReference type="PANTHER" id="PTHR32322:SF18">
    <property type="entry name" value="S-ADENOSYLMETHIONINE_S-ADENOSYLHOMOCYSTEINE TRANSPORTER"/>
    <property type="match status" value="1"/>
</dbReference>
<dbReference type="InterPro" id="IPR050638">
    <property type="entry name" value="AA-Vitamin_Transporters"/>
</dbReference>
<organism evidence="8 9">
    <name type="scientific">Methylotenera oryzisoli</name>
    <dbReference type="NCBI Taxonomy" id="2080758"/>
    <lineage>
        <taxon>Bacteria</taxon>
        <taxon>Pseudomonadati</taxon>
        <taxon>Pseudomonadota</taxon>
        <taxon>Betaproteobacteria</taxon>
        <taxon>Nitrosomonadales</taxon>
        <taxon>Methylophilaceae</taxon>
        <taxon>Methylotenera</taxon>
    </lineage>
</organism>
<feature type="transmembrane region" description="Helical" evidence="6">
    <location>
        <begin position="274"/>
        <end position="292"/>
    </location>
</feature>
<gene>
    <name evidence="8" type="ORF">C3Y98_11475</name>
</gene>
<accession>A0A4Y9VN44</accession>
<feature type="transmembrane region" description="Helical" evidence="6">
    <location>
        <begin position="150"/>
        <end position="170"/>
    </location>
</feature>
<keyword evidence="2" id="KW-1003">Cell membrane</keyword>
<feature type="transmembrane region" description="Helical" evidence="6">
    <location>
        <begin position="98"/>
        <end position="118"/>
    </location>
</feature>
<comment type="subcellular location">
    <subcellularLocation>
        <location evidence="1">Cell membrane</location>
        <topology evidence="1">Multi-pass membrane protein</topology>
    </subcellularLocation>
</comment>
<evidence type="ECO:0000313" key="8">
    <source>
        <dbReference type="EMBL" id="TFW70080.1"/>
    </source>
</evidence>
<feature type="transmembrane region" description="Helical" evidence="6">
    <location>
        <begin position="211"/>
        <end position="233"/>
    </location>
</feature>
<feature type="transmembrane region" description="Helical" evidence="6">
    <location>
        <begin position="7"/>
        <end position="27"/>
    </location>
</feature>
<evidence type="ECO:0000256" key="4">
    <source>
        <dbReference type="ARBA" id="ARBA00022989"/>
    </source>
</evidence>
<protein>
    <submittedName>
        <fullName evidence="8">EamA family transporter</fullName>
    </submittedName>
</protein>
<feature type="transmembrane region" description="Helical" evidence="6">
    <location>
        <begin position="182"/>
        <end position="205"/>
    </location>
</feature>
<dbReference type="EMBL" id="PQVH01000014">
    <property type="protein sequence ID" value="TFW70080.1"/>
    <property type="molecule type" value="Genomic_DNA"/>
</dbReference>
<dbReference type="RefSeq" id="WP_135278724.1">
    <property type="nucleotide sequence ID" value="NZ_PQVH01000014.1"/>
</dbReference>
<dbReference type="Pfam" id="PF00892">
    <property type="entry name" value="EamA"/>
    <property type="match status" value="2"/>
</dbReference>
<feature type="domain" description="EamA" evidence="7">
    <location>
        <begin position="12"/>
        <end position="141"/>
    </location>
</feature>
<reference evidence="8 9" key="1">
    <citation type="submission" date="2018-02" db="EMBL/GenBank/DDBJ databases">
        <title>A novel lanthanide dependent methylotroph, Methylotenera sp. La3113.</title>
        <authorList>
            <person name="Lv H."/>
            <person name="Tani A."/>
        </authorList>
    </citation>
    <scope>NUCLEOTIDE SEQUENCE [LARGE SCALE GENOMIC DNA]</scope>
    <source>
        <strain evidence="8 9">La3113</strain>
    </source>
</reference>
<evidence type="ECO:0000256" key="5">
    <source>
        <dbReference type="ARBA" id="ARBA00023136"/>
    </source>
</evidence>
<keyword evidence="9" id="KW-1185">Reference proteome</keyword>
<comment type="caution">
    <text evidence="8">The sequence shown here is derived from an EMBL/GenBank/DDBJ whole genome shotgun (WGS) entry which is preliminary data.</text>
</comment>
<feature type="transmembrane region" description="Helical" evidence="6">
    <location>
        <begin position="72"/>
        <end position="92"/>
    </location>
</feature>
<evidence type="ECO:0000256" key="1">
    <source>
        <dbReference type="ARBA" id="ARBA00004651"/>
    </source>
</evidence>
<keyword evidence="3 6" id="KW-0812">Transmembrane</keyword>
<keyword evidence="5 6" id="KW-0472">Membrane</keyword>
<evidence type="ECO:0000256" key="3">
    <source>
        <dbReference type="ARBA" id="ARBA00022692"/>
    </source>
</evidence>
<dbReference type="OrthoDB" id="5430053at2"/>